<proteinExistence type="predicted"/>
<evidence type="ECO:0000313" key="2">
    <source>
        <dbReference type="EMBL" id="KAF7186533.1"/>
    </source>
</evidence>
<evidence type="ECO:0000313" key="3">
    <source>
        <dbReference type="Proteomes" id="UP000660729"/>
    </source>
</evidence>
<keyword evidence="3" id="KW-1185">Reference proteome</keyword>
<organism evidence="2 3">
    <name type="scientific">Pseudocercospora fuligena</name>
    <dbReference type="NCBI Taxonomy" id="685502"/>
    <lineage>
        <taxon>Eukaryota</taxon>
        <taxon>Fungi</taxon>
        <taxon>Dikarya</taxon>
        <taxon>Ascomycota</taxon>
        <taxon>Pezizomycotina</taxon>
        <taxon>Dothideomycetes</taxon>
        <taxon>Dothideomycetidae</taxon>
        <taxon>Mycosphaerellales</taxon>
        <taxon>Mycosphaerellaceae</taxon>
        <taxon>Pseudocercospora</taxon>
    </lineage>
</organism>
<gene>
    <name evidence="2" type="ORF">HII31_12091</name>
</gene>
<evidence type="ECO:0000256" key="1">
    <source>
        <dbReference type="SAM" id="MobiDB-lite"/>
    </source>
</evidence>
<sequence>MASVKVGQKVWVVMMGNELAGVFTTQKIAKEAAKQVEGTVFSDLLSNKSDMGAPEPETVAPKKVAKKRDTPAEEVEEEEDEDEDEEDEDLEEEEPPAPIAKKSKKSDGEAKTTKKAAPKTSKSNDEPFPEGIPGALGGAKIGMTGTACLTRDTLKAAVEKYGGQYIENCEKANYVVVGKRAGAKKLEALTKAGVAQISDSQLLEFFQGEEPDV</sequence>
<dbReference type="Gene3D" id="3.40.50.10190">
    <property type="entry name" value="BRCT domain"/>
    <property type="match status" value="1"/>
</dbReference>
<feature type="region of interest" description="Disordered" evidence="1">
    <location>
        <begin position="45"/>
        <end position="138"/>
    </location>
</feature>
<name>A0A8H6R8M7_9PEZI</name>
<reference evidence="2" key="1">
    <citation type="submission" date="2020-04" db="EMBL/GenBank/DDBJ databases">
        <title>Draft genome resource of the tomato pathogen Pseudocercospora fuligena.</title>
        <authorList>
            <person name="Zaccaron A."/>
        </authorList>
    </citation>
    <scope>NUCLEOTIDE SEQUENCE</scope>
    <source>
        <strain evidence="2">PF001</strain>
    </source>
</reference>
<evidence type="ECO:0008006" key="4">
    <source>
        <dbReference type="Google" id="ProtNLM"/>
    </source>
</evidence>
<dbReference type="SUPFAM" id="SSF52113">
    <property type="entry name" value="BRCT domain"/>
    <property type="match status" value="1"/>
</dbReference>
<feature type="compositionally biased region" description="Acidic residues" evidence="1">
    <location>
        <begin position="72"/>
        <end position="95"/>
    </location>
</feature>
<dbReference type="OrthoDB" id="3650813at2759"/>
<dbReference type="InterPro" id="IPR036420">
    <property type="entry name" value="BRCT_dom_sf"/>
</dbReference>
<dbReference type="Proteomes" id="UP000660729">
    <property type="component" value="Unassembled WGS sequence"/>
</dbReference>
<protein>
    <recommendedName>
        <fullName evidence="4">BRCT domain-containing protein</fullName>
    </recommendedName>
</protein>
<dbReference type="AlphaFoldDB" id="A0A8H6R8M7"/>
<comment type="caution">
    <text evidence="2">The sequence shown here is derived from an EMBL/GenBank/DDBJ whole genome shotgun (WGS) entry which is preliminary data.</text>
</comment>
<dbReference type="EMBL" id="JABCIY010000251">
    <property type="protein sequence ID" value="KAF7186533.1"/>
    <property type="molecule type" value="Genomic_DNA"/>
</dbReference>
<accession>A0A8H6R8M7</accession>